<evidence type="ECO:0000256" key="1">
    <source>
        <dbReference type="ARBA" id="ARBA00009477"/>
    </source>
</evidence>
<feature type="domain" description="YknX-like C-terminal permuted SH3-like" evidence="4">
    <location>
        <begin position="277"/>
        <end position="345"/>
    </location>
</feature>
<dbReference type="Gene3D" id="2.40.50.100">
    <property type="match status" value="1"/>
</dbReference>
<proteinExistence type="inferred from homology"/>
<dbReference type="Pfam" id="PF25954">
    <property type="entry name" value="Beta-barrel_RND_2"/>
    <property type="match status" value="1"/>
</dbReference>
<feature type="domain" description="CusB-like beta-barrel" evidence="3">
    <location>
        <begin position="198"/>
        <end position="271"/>
    </location>
</feature>
<dbReference type="Gene3D" id="2.40.420.20">
    <property type="match status" value="1"/>
</dbReference>
<evidence type="ECO:0000256" key="2">
    <source>
        <dbReference type="SAM" id="Coils"/>
    </source>
</evidence>
<dbReference type="InterPro" id="IPR058792">
    <property type="entry name" value="Beta-barrel_RND_2"/>
</dbReference>
<reference evidence="5" key="1">
    <citation type="submission" date="2018-06" db="EMBL/GenBank/DDBJ databases">
        <authorList>
            <person name="Zhirakovskaya E."/>
        </authorList>
    </citation>
    <scope>NUCLEOTIDE SEQUENCE</scope>
</reference>
<gene>
    <name evidence="5" type="ORF">MNBD_ALPHA03-661</name>
</gene>
<dbReference type="Gene3D" id="1.10.287.470">
    <property type="entry name" value="Helix hairpin bin"/>
    <property type="match status" value="1"/>
</dbReference>
<dbReference type="SUPFAM" id="SSF111369">
    <property type="entry name" value="HlyD-like secretion proteins"/>
    <property type="match status" value="1"/>
</dbReference>
<dbReference type="FunFam" id="2.40.30.170:FF:000010">
    <property type="entry name" value="Efflux RND transporter periplasmic adaptor subunit"/>
    <property type="match status" value="1"/>
</dbReference>
<organism evidence="5">
    <name type="scientific">hydrothermal vent metagenome</name>
    <dbReference type="NCBI Taxonomy" id="652676"/>
    <lineage>
        <taxon>unclassified sequences</taxon>
        <taxon>metagenomes</taxon>
        <taxon>ecological metagenomes</taxon>
    </lineage>
</organism>
<dbReference type="Gene3D" id="2.40.30.170">
    <property type="match status" value="1"/>
</dbReference>
<sequence>MMKKILISILILFIGGAVYYIGQQNTPSGNNRGGPRIILVKVAPVISDVFTDTIEALGTTKANESLNITATTTDKISIINFTDGMPVLKGQILAELINDEERANLRAAEVNFEQQERDLKRIQGLVNARTLPTARLGDQKTLFEKAKADIQVAEARIRDRQIIAPFDGQLGIRQISLGSLVTPGTVITTLDDLSTIKLDFTVPEAFLAALKNGQTINALTEAYPDRQFIGTVTNIGSRVDPVSRAVSVRAMIANDDRSLRPGMLMRVKLIKNKRQSIMIPEEALLTSAEKKYVFLIQDDNSVKQQPVIIGSRRPGSVEILDGLNIGQSVVIEGGIKLQDGSKVTIINSAISPKISRDEASQ</sequence>
<comment type="similarity">
    <text evidence="1">Belongs to the membrane fusion protein (MFP) (TC 8.A.1) family.</text>
</comment>
<protein>
    <submittedName>
        <fullName evidence="5">Probable Co/Zn/Cd efflux system membrane fusion protein</fullName>
    </submittedName>
</protein>
<dbReference type="AlphaFoldDB" id="A0A3B1B5I5"/>
<dbReference type="GO" id="GO:1990281">
    <property type="term" value="C:efflux pump complex"/>
    <property type="evidence" value="ECO:0007669"/>
    <property type="project" value="TreeGrafter"/>
</dbReference>
<dbReference type="PANTHER" id="PTHR30469">
    <property type="entry name" value="MULTIDRUG RESISTANCE PROTEIN MDTA"/>
    <property type="match status" value="1"/>
</dbReference>
<evidence type="ECO:0000313" key="5">
    <source>
        <dbReference type="EMBL" id="VAX05540.1"/>
    </source>
</evidence>
<dbReference type="InterPro" id="IPR058637">
    <property type="entry name" value="YknX-like_C"/>
</dbReference>
<dbReference type="GO" id="GO:0015562">
    <property type="term" value="F:efflux transmembrane transporter activity"/>
    <property type="evidence" value="ECO:0007669"/>
    <property type="project" value="TreeGrafter"/>
</dbReference>
<dbReference type="PANTHER" id="PTHR30469:SF16">
    <property type="entry name" value="HAE1 FAMILY EFFLUX PUMP MFP COMPONENT"/>
    <property type="match status" value="1"/>
</dbReference>
<dbReference type="NCBIfam" id="TIGR01730">
    <property type="entry name" value="RND_mfp"/>
    <property type="match status" value="1"/>
</dbReference>
<evidence type="ECO:0000259" key="4">
    <source>
        <dbReference type="Pfam" id="PF25989"/>
    </source>
</evidence>
<keyword evidence="2" id="KW-0175">Coiled coil</keyword>
<accession>A0A3B1B5I5</accession>
<feature type="coiled-coil region" evidence="2">
    <location>
        <begin position="98"/>
        <end position="125"/>
    </location>
</feature>
<dbReference type="EMBL" id="UOFW01000140">
    <property type="protein sequence ID" value="VAX05540.1"/>
    <property type="molecule type" value="Genomic_DNA"/>
</dbReference>
<dbReference type="Pfam" id="PF25989">
    <property type="entry name" value="YknX_C"/>
    <property type="match status" value="1"/>
</dbReference>
<evidence type="ECO:0000259" key="3">
    <source>
        <dbReference type="Pfam" id="PF25954"/>
    </source>
</evidence>
<dbReference type="InterPro" id="IPR006143">
    <property type="entry name" value="RND_pump_MFP"/>
</dbReference>
<name>A0A3B1B5I5_9ZZZZ</name>